<dbReference type="GO" id="GO:0006633">
    <property type="term" value="P:fatty acid biosynthetic process"/>
    <property type="evidence" value="ECO:0007669"/>
    <property type="project" value="TreeGrafter"/>
</dbReference>
<dbReference type="InterPro" id="IPR020841">
    <property type="entry name" value="PKS_Beta-ketoAc_synthase_dom"/>
</dbReference>
<reference evidence="4 5" key="1">
    <citation type="journal article" date="2018" name="Mol. Biol. Evol.">
        <title>Broad Genomic Sampling Reveals a Smut Pathogenic Ancestry of the Fungal Clade Ustilaginomycotina.</title>
        <authorList>
            <person name="Kijpornyongpan T."/>
            <person name="Mondo S.J."/>
            <person name="Barry K."/>
            <person name="Sandor L."/>
            <person name="Lee J."/>
            <person name="Lipzen A."/>
            <person name="Pangilinan J."/>
            <person name="LaButti K."/>
            <person name="Hainaut M."/>
            <person name="Henrissat B."/>
            <person name="Grigoriev I.V."/>
            <person name="Spatafora J.W."/>
            <person name="Aime M.C."/>
        </authorList>
    </citation>
    <scope>NUCLEOTIDE SEQUENCE [LARGE SCALE GENOMIC DNA]</scope>
    <source>
        <strain evidence="4 5">MCA 4198</strain>
    </source>
</reference>
<keyword evidence="2" id="KW-0597">Phosphoprotein</keyword>
<dbReference type="AlphaFoldDB" id="A0A316YM89"/>
<dbReference type="SUPFAM" id="SSF53901">
    <property type="entry name" value="Thiolase-like"/>
    <property type="match status" value="1"/>
</dbReference>
<organism evidence="4 5">
    <name type="scientific">Acaromyces ingoldii</name>
    <dbReference type="NCBI Taxonomy" id="215250"/>
    <lineage>
        <taxon>Eukaryota</taxon>
        <taxon>Fungi</taxon>
        <taxon>Dikarya</taxon>
        <taxon>Basidiomycota</taxon>
        <taxon>Ustilaginomycotina</taxon>
        <taxon>Exobasidiomycetes</taxon>
        <taxon>Exobasidiales</taxon>
        <taxon>Cryptobasidiaceae</taxon>
        <taxon>Acaromyces</taxon>
    </lineage>
</organism>
<dbReference type="EMBL" id="KZ819636">
    <property type="protein sequence ID" value="PWN89778.1"/>
    <property type="molecule type" value="Genomic_DNA"/>
</dbReference>
<accession>A0A316YM89</accession>
<evidence type="ECO:0000256" key="1">
    <source>
        <dbReference type="ARBA" id="ARBA00022450"/>
    </source>
</evidence>
<dbReference type="STRING" id="215250.A0A316YM89"/>
<dbReference type="InterPro" id="IPR014030">
    <property type="entry name" value="Ketoacyl_synth_N"/>
</dbReference>
<evidence type="ECO:0000313" key="4">
    <source>
        <dbReference type="EMBL" id="PWN89778.1"/>
    </source>
</evidence>
<feature type="domain" description="Ketosynthase family 3 (KS3)" evidence="3">
    <location>
        <begin position="1"/>
        <end position="239"/>
    </location>
</feature>
<dbReference type="InterPro" id="IPR014031">
    <property type="entry name" value="Ketoacyl_synth_C"/>
</dbReference>
<dbReference type="GeneID" id="37041497"/>
<protein>
    <submittedName>
        <fullName evidence="4">Ketosynthase</fullName>
    </submittedName>
</protein>
<dbReference type="Pfam" id="PF02801">
    <property type="entry name" value="Ketoacyl-synt_C"/>
    <property type="match status" value="1"/>
</dbReference>
<gene>
    <name evidence="4" type="ORF">FA10DRAFT_250913</name>
</gene>
<evidence type="ECO:0000256" key="2">
    <source>
        <dbReference type="ARBA" id="ARBA00022553"/>
    </source>
</evidence>
<dbReference type="CDD" id="cd00833">
    <property type="entry name" value="PKS"/>
    <property type="match status" value="1"/>
</dbReference>
<name>A0A316YM89_9BASI</name>
<dbReference type="Gene3D" id="3.40.47.10">
    <property type="match status" value="1"/>
</dbReference>
<dbReference type="RefSeq" id="XP_025376976.1">
    <property type="nucleotide sequence ID" value="XM_025519581.1"/>
</dbReference>
<evidence type="ECO:0000313" key="5">
    <source>
        <dbReference type="Proteomes" id="UP000245768"/>
    </source>
</evidence>
<dbReference type="PROSITE" id="PS52004">
    <property type="entry name" value="KS3_2"/>
    <property type="match status" value="1"/>
</dbReference>
<dbReference type="SMART" id="SM00825">
    <property type="entry name" value="PKS_KS"/>
    <property type="match status" value="1"/>
</dbReference>
<dbReference type="Proteomes" id="UP000245768">
    <property type="component" value="Unassembled WGS sequence"/>
</dbReference>
<keyword evidence="1" id="KW-0596">Phosphopantetheine</keyword>
<sequence>MDGDDGLYTKPQQRLTFELAYEALQDALIAPSSLRGSATAIVVAANGQDGYNQVIEERMDPHKAHRAKGWAPGTHGSSIAGRLAHHLGTEGPCMAVETACSGGLAALNVAVSALERDECYRAIVIGVTTRLVDHHIDYLHTANMASKTGRSSPFGRDADGMVTSEGVVAVVLQRADASSSASAPSSYGAIRSILVRHQGTAANISMTKTDAQSRLHLDALRRAGAMPGDVSVFEAHGTG</sequence>
<dbReference type="InterPro" id="IPR050091">
    <property type="entry name" value="PKS_NRPS_Biosynth_Enz"/>
</dbReference>
<dbReference type="PANTHER" id="PTHR43775:SF37">
    <property type="entry name" value="SI:DKEY-61P9.11"/>
    <property type="match status" value="1"/>
</dbReference>
<dbReference type="InterPro" id="IPR016039">
    <property type="entry name" value="Thiolase-like"/>
</dbReference>
<dbReference type="OrthoDB" id="5334845at2759"/>
<dbReference type="InParanoid" id="A0A316YM89"/>
<evidence type="ECO:0000259" key="3">
    <source>
        <dbReference type="PROSITE" id="PS52004"/>
    </source>
</evidence>
<dbReference type="GO" id="GO:0004312">
    <property type="term" value="F:fatty acid synthase activity"/>
    <property type="evidence" value="ECO:0007669"/>
    <property type="project" value="TreeGrafter"/>
</dbReference>
<proteinExistence type="predicted"/>
<dbReference type="Pfam" id="PF00109">
    <property type="entry name" value="ketoacyl-synt"/>
    <property type="match status" value="1"/>
</dbReference>
<feature type="non-terminal residue" evidence="4">
    <location>
        <position position="239"/>
    </location>
</feature>
<dbReference type="PANTHER" id="PTHR43775">
    <property type="entry name" value="FATTY ACID SYNTHASE"/>
    <property type="match status" value="1"/>
</dbReference>
<dbReference type="FunCoup" id="A0A316YM89">
    <property type="interactions" value="291"/>
</dbReference>
<keyword evidence="5" id="KW-1185">Reference proteome</keyword>